<dbReference type="AlphaFoldDB" id="A0A915VK22"/>
<evidence type="ECO:0000313" key="2">
    <source>
        <dbReference type="Proteomes" id="UP001060919"/>
    </source>
</evidence>
<dbReference type="EMBL" id="AP026867">
    <property type="protein sequence ID" value="BDS09454.1"/>
    <property type="molecule type" value="Genomic_DNA"/>
</dbReference>
<keyword evidence="2" id="KW-1185">Reference proteome</keyword>
<accession>A0A915VK22</accession>
<dbReference type="KEGG" id="aup:AsAng_0001520"/>
<name>A0A915VK22_9BACT</name>
<organism evidence="1 2">
    <name type="scientific">Aureispira anguillae</name>
    <dbReference type="NCBI Taxonomy" id="2864201"/>
    <lineage>
        <taxon>Bacteria</taxon>
        <taxon>Pseudomonadati</taxon>
        <taxon>Bacteroidota</taxon>
        <taxon>Saprospiria</taxon>
        <taxon>Saprospirales</taxon>
        <taxon>Saprospiraceae</taxon>
        <taxon>Aureispira</taxon>
    </lineage>
</organism>
<protein>
    <submittedName>
        <fullName evidence="1">Uncharacterized protein</fullName>
    </submittedName>
</protein>
<dbReference type="Proteomes" id="UP001060919">
    <property type="component" value="Chromosome"/>
</dbReference>
<evidence type="ECO:0000313" key="1">
    <source>
        <dbReference type="EMBL" id="BDS09454.1"/>
    </source>
</evidence>
<gene>
    <name evidence="1" type="ORF">AsAng_0001520</name>
</gene>
<sequence>MKFQGVDFEEIKGRLIEVPFVNKGGRRIDGAASLFFQVATQNYFVKVTTDSLSRANLNPYLNQLITVKAYRAVGAWDSDDPMVQSRVGDYIVIVKILD</sequence>
<dbReference type="RefSeq" id="WP_264790846.1">
    <property type="nucleotide sequence ID" value="NZ_AP026867.1"/>
</dbReference>
<proteinExistence type="predicted"/>
<reference evidence="1" key="1">
    <citation type="submission" date="2022-09" db="EMBL/GenBank/DDBJ databases">
        <title>Aureispira anguillicida sp. nov., isolated from Leptocephalus of Japanese eel Anguilla japonica.</title>
        <authorList>
            <person name="Yuasa K."/>
            <person name="Mekata T."/>
            <person name="Ikunari K."/>
        </authorList>
    </citation>
    <scope>NUCLEOTIDE SEQUENCE</scope>
    <source>
        <strain evidence="1">EL160426</strain>
    </source>
</reference>